<evidence type="ECO:0000256" key="1">
    <source>
        <dbReference type="SAM" id="MobiDB-lite"/>
    </source>
</evidence>
<organism evidence="2 3">
    <name type="scientific">Didymella heteroderae</name>
    <dbReference type="NCBI Taxonomy" id="1769908"/>
    <lineage>
        <taxon>Eukaryota</taxon>
        <taxon>Fungi</taxon>
        <taxon>Dikarya</taxon>
        <taxon>Ascomycota</taxon>
        <taxon>Pezizomycotina</taxon>
        <taxon>Dothideomycetes</taxon>
        <taxon>Pleosporomycetidae</taxon>
        <taxon>Pleosporales</taxon>
        <taxon>Pleosporineae</taxon>
        <taxon>Didymellaceae</taxon>
        <taxon>Didymella</taxon>
    </lineage>
</organism>
<feature type="compositionally biased region" description="Basic and acidic residues" evidence="1">
    <location>
        <begin position="63"/>
        <end position="72"/>
    </location>
</feature>
<dbReference type="AlphaFoldDB" id="A0A9P5BUA1"/>
<reference evidence="2" key="1">
    <citation type="submission" date="2019-04" db="EMBL/GenBank/DDBJ databases">
        <title>Sequencing of skin fungus with MAO and IRED activity.</title>
        <authorList>
            <person name="Marsaioli A.J."/>
            <person name="Bonatto J.M.C."/>
            <person name="Reis Junior O."/>
        </authorList>
    </citation>
    <scope>NUCLEOTIDE SEQUENCE</scope>
    <source>
        <strain evidence="2">28M1</strain>
    </source>
</reference>
<comment type="caution">
    <text evidence="2">The sequence shown here is derived from an EMBL/GenBank/DDBJ whole genome shotgun (WGS) entry which is preliminary data.</text>
</comment>
<dbReference type="EMBL" id="SWKV01000447">
    <property type="protein sequence ID" value="KAF3025441.1"/>
    <property type="molecule type" value="Genomic_DNA"/>
</dbReference>
<keyword evidence="3" id="KW-1185">Reference proteome</keyword>
<proteinExistence type="predicted"/>
<evidence type="ECO:0000313" key="2">
    <source>
        <dbReference type="EMBL" id="KAF3025441.1"/>
    </source>
</evidence>
<protein>
    <submittedName>
        <fullName evidence="2">Uncharacterized protein</fullName>
    </submittedName>
</protein>
<sequence length="72" mass="7931">MDPKTLFFNGSRSVGSKKVLRPAPEAEEPVRIDPTDTLSQPVEPKKKKATKTGSKAPKKTVREKKCAENPPE</sequence>
<dbReference type="Proteomes" id="UP000758155">
    <property type="component" value="Unassembled WGS sequence"/>
</dbReference>
<feature type="compositionally biased region" description="Basic residues" evidence="1">
    <location>
        <begin position="45"/>
        <end position="62"/>
    </location>
</feature>
<accession>A0A9P5BUA1</accession>
<feature type="region of interest" description="Disordered" evidence="1">
    <location>
        <begin position="1"/>
        <end position="72"/>
    </location>
</feature>
<feature type="non-terminal residue" evidence="2">
    <location>
        <position position="72"/>
    </location>
</feature>
<gene>
    <name evidence="2" type="ORF">E8E12_000278</name>
</gene>
<evidence type="ECO:0000313" key="3">
    <source>
        <dbReference type="Proteomes" id="UP000758155"/>
    </source>
</evidence>
<name>A0A9P5BUA1_9PLEO</name>